<dbReference type="InterPro" id="IPR000618">
    <property type="entry name" value="Insect_cuticle"/>
</dbReference>
<dbReference type="EMBL" id="OU963866">
    <property type="protein sequence ID" value="CAH0390101.1"/>
    <property type="molecule type" value="Genomic_DNA"/>
</dbReference>
<dbReference type="InterPro" id="IPR051217">
    <property type="entry name" value="Insect_Cuticle_Struc_Prot"/>
</dbReference>
<evidence type="ECO:0008006" key="6">
    <source>
        <dbReference type="Google" id="ProtNLM"/>
    </source>
</evidence>
<evidence type="ECO:0000313" key="4">
    <source>
        <dbReference type="EMBL" id="CAH0390101.1"/>
    </source>
</evidence>
<dbReference type="GO" id="GO:0042302">
    <property type="term" value="F:structural constituent of cuticle"/>
    <property type="evidence" value="ECO:0007669"/>
    <property type="project" value="UniProtKB-UniRule"/>
</dbReference>
<feature type="signal peptide" evidence="3">
    <location>
        <begin position="1"/>
        <end position="18"/>
    </location>
</feature>
<dbReference type="GO" id="GO:0005615">
    <property type="term" value="C:extracellular space"/>
    <property type="evidence" value="ECO:0007669"/>
    <property type="project" value="TreeGrafter"/>
</dbReference>
<dbReference type="GO" id="GO:0031012">
    <property type="term" value="C:extracellular matrix"/>
    <property type="evidence" value="ECO:0007669"/>
    <property type="project" value="TreeGrafter"/>
</dbReference>
<sequence length="228" mass="24176">MAFAELIITFGVISISTATPAETPAAAATLTAAPALPAIPDAYPTYNFEYAVTDGVTSDAKALSEVRDGDMVQGSYSVVEADGSVRMVDWHDTNGFNAAVSKHPRELPLTPSRIAIPLVRAAAPVIASEAVVPDKVRVPKAATQPGAAESALTTGPWLPCTDDSQIYEEAAHEQRPAHAQPEYRAIQNTPIQVAAEPSVQHLRPREAYSFGPELEGYNSCCFSTADLL</sequence>
<keyword evidence="1 2" id="KW-0193">Cuticle</keyword>
<keyword evidence="5" id="KW-1185">Reference proteome</keyword>
<feature type="chain" id="PRO_5040418603" description="Cuticle protein" evidence="3">
    <location>
        <begin position="19"/>
        <end position="228"/>
    </location>
</feature>
<dbReference type="Pfam" id="PF00379">
    <property type="entry name" value="Chitin_bind_4"/>
    <property type="match status" value="1"/>
</dbReference>
<evidence type="ECO:0000313" key="5">
    <source>
        <dbReference type="Proteomes" id="UP001152759"/>
    </source>
</evidence>
<dbReference type="PANTHER" id="PTHR12236:SF86">
    <property type="entry name" value="CCP84AC-RELATED"/>
    <property type="match status" value="1"/>
</dbReference>
<proteinExistence type="predicted"/>
<organism evidence="4 5">
    <name type="scientific">Bemisia tabaci</name>
    <name type="common">Sweetpotato whitefly</name>
    <name type="synonym">Aleurodes tabaci</name>
    <dbReference type="NCBI Taxonomy" id="7038"/>
    <lineage>
        <taxon>Eukaryota</taxon>
        <taxon>Metazoa</taxon>
        <taxon>Ecdysozoa</taxon>
        <taxon>Arthropoda</taxon>
        <taxon>Hexapoda</taxon>
        <taxon>Insecta</taxon>
        <taxon>Pterygota</taxon>
        <taxon>Neoptera</taxon>
        <taxon>Paraneoptera</taxon>
        <taxon>Hemiptera</taxon>
        <taxon>Sternorrhyncha</taxon>
        <taxon>Aleyrodoidea</taxon>
        <taxon>Aleyrodidae</taxon>
        <taxon>Aleyrodinae</taxon>
        <taxon>Bemisia</taxon>
    </lineage>
</organism>
<evidence type="ECO:0000256" key="1">
    <source>
        <dbReference type="ARBA" id="ARBA00022460"/>
    </source>
</evidence>
<dbReference type="AlphaFoldDB" id="A0A9P0ACA5"/>
<reference evidence="4" key="1">
    <citation type="submission" date="2021-12" db="EMBL/GenBank/DDBJ databases">
        <authorList>
            <person name="King R."/>
        </authorList>
    </citation>
    <scope>NUCLEOTIDE SEQUENCE</scope>
</reference>
<gene>
    <name evidence="4" type="ORF">BEMITA_LOCUS8857</name>
</gene>
<protein>
    <recommendedName>
        <fullName evidence="6">Cuticle protein</fullName>
    </recommendedName>
</protein>
<dbReference type="PROSITE" id="PS51155">
    <property type="entry name" value="CHIT_BIND_RR_2"/>
    <property type="match status" value="1"/>
</dbReference>
<name>A0A9P0ACA5_BEMTA</name>
<dbReference type="PANTHER" id="PTHR12236">
    <property type="entry name" value="STRUCTURAL CONTITUENT OF CUTICLE"/>
    <property type="match status" value="1"/>
</dbReference>
<keyword evidence="3" id="KW-0732">Signal</keyword>
<evidence type="ECO:0000256" key="3">
    <source>
        <dbReference type="SAM" id="SignalP"/>
    </source>
</evidence>
<dbReference type="Proteomes" id="UP001152759">
    <property type="component" value="Chromosome 5"/>
</dbReference>
<accession>A0A9P0ACA5</accession>
<evidence type="ECO:0000256" key="2">
    <source>
        <dbReference type="PROSITE-ProRule" id="PRU00497"/>
    </source>
</evidence>